<protein>
    <submittedName>
        <fullName evidence="1">Uncharacterized protein</fullName>
    </submittedName>
</protein>
<dbReference type="Proteomes" id="UP000597762">
    <property type="component" value="Unassembled WGS sequence"/>
</dbReference>
<evidence type="ECO:0000313" key="1">
    <source>
        <dbReference type="EMBL" id="CAE1280462.1"/>
    </source>
</evidence>
<reference evidence="1" key="1">
    <citation type="submission" date="2021-01" db="EMBL/GenBank/DDBJ databases">
        <authorList>
            <person name="Li R."/>
            <person name="Bekaert M."/>
        </authorList>
    </citation>
    <scope>NUCLEOTIDE SEQUENCE</scope>
    <source>
        <strain evidence="1">Farmed</strain>
    </source>
</reference>
<proteinExistence type="predicted"/>
<gene>
    <name evidence="1" type="ORF">SPHA_42358</name>
</gene>
<keyword evidence="2" id="KW-1185">Reference proteome</keyword>
<sequence>MPVLSPNFPTHSTSLLFFSPPSLIGNALSKVSWSACVLIHLQLASCYHNYCPVWLRGCHCSHNCLLLACSLSLLQNLPFSSLHLHSDQGGCVELKTRSCQCDHCMYVCMYVCMYAAVFQTLLLTTSQSMDMSTQIVIIKQAEILYKLSFFLFPCFL</sequence>
<dbReference type="EMBL" id="CAHIKZ030002068">
    <property type="protein sequence ID" value="CAE1280462.1"/>
    <property type="molecule type" value="Genomic_DNA"/>
</dbReference>
<evidence type="ECO:0000313" key="2">
    <source>
        <dbReference type="Proteomes" id="UP000597762"/>
    </source>
</evidence>
<accession>A0A812CXP5</accession>
<organism evidence="1 2">
    <name type="scientific">Acanthosepion pharaonis</name>
    <name type="common">Pharaoh cuttlefish</name>
    <name type="synonym">Sepia pharaonis</name>
    <dbReference type="NCBI Taxonomy" id="158019"/>
    <lineage>
        <taxon>Eukaryota</taxon>
        <taxon>Metazoa</taxon>
        <taxon>Spiralia</taxon>
        <taxon>Lophotrochozoa</taxon>
        <taxon>Mollusca</taxon>
        <taxon>Cephalopoda</taxon>
        <taxon>Coleoidea</taxon>
        <taxon>Decapodiformes</taxon>
        <taxon>Sepiida</taxon>
        <taxon>Sepiina</taxon>
        <taxon>Sepiidae</taxon>
        <taxon>Acanthosepion</taxon>
    </lineage>
</organism>
<dbReference type="AlphaFoldDB" id="A0A812CXP5"/>
<name>A0A812CXP5_ACAPH</name>
<comment type="caution">
    <text evidence="1">The sequence shown here is derived from an EMBL/GenBank/DDBJ whole genome shotgun (WGS) entry which is preliminary data.</text>
</comment>